<dbReference type="GO" id="GO:0046983">
    <property type="term" value="F:protein dimerization activity"/>
    <property type="evidence" value="ECO:0007669"/>
    <property type="project" value="InterPro"/>
</dbReference>
<dbReference type="Proteomes" id="UP000515847">
    <property type="component" value="Chromosome"/>
</dbReference>
<name>A0A7G6E8I2_THEFR</name>
<dbReference type="EMBL" id="CP045798">
    <property type="protein sequence ID" value="QNB48386.1"/>
    <property type="molecule type" value="Genomic_DNA"/>
</dbReference>
<organism evidence="1 2">
    <name type="scientific">Thermanaerosceptrum fracticalcis</name>
    <dbReference type="NCBI Taxonomy" id="1712410"/>
    <lineage>
        <taxon>Bacteria</taxon>
        <taxon>Bacillati</taxon>
        <taxon>Bacillota</taxon>
        <taxon>Clostridia</taxon>
        <taxon>Eubacteriales</taxon>
        <taxon>Peptococcaceae</taxon>
        <taxon>Thermanaerosceptrum</taxon>
    </lineage>
</organism>
<dbReference type="GO" id="GO:0043937">
    <property type="term" value="P:regulation of sporulation"/>
    <property type="evidence" value="ECO:0007669"/>
    <property type="project" value="InterPro"/>
</dbReference>
<keyword evidence="2" id="KW-1185">Reference proteome</keyword>
<dbReference type="AlphaFoldDB" id="A0A7G6E8I2"/>
<dbReference type="KEGG" id="tfr:BR63_10095"/>
<protein>
    <submittedName>
        <fullName evidence="1">Spo0E family sporulation regulatory protein-aspartic acid phosphatase</fullName>
    </submittedName>
</protein>
<evidence type="ECO:0000313" key="1">
    <source>
        <dbReference type="EMBL" id="QNB48386.1"/>
    </source>
</evidence>
<dbReference type="Gene3D" id="4.10.280.10">
    <property type="entry name" value="Helix-loop-helix DNA-binding domain"/>
    <property type="match status" value="1"/>
</dbReference>
<dbReference type="Pfam" id="PF09388">
    <property type="entry name" value="SpoOE-like"/>
    <property type="match status" value="1"/>
</dbReference>
<evidence type="ECO:0000313" key="2">
    <source>
        <dbReference type="Proteomes" id="UP000515847"/>
    </source>
</evidence>
<gene>
    <name evidence="1" type="ORF">BR63_10095</name>
</gene>
<dbReference type="InterPro" id="IPR018540">
    <property type="entry name" value="Spo0E-like"/>
</dbReference>
<accession>A0A7G6E8I2</accession>
<dbReference type="InterPro" id="IPR037208">
    <property type="entry name" value="Spo0E-like_sf"/>
</dbReference>
<sequence length="64" mass="7322">MYDVVFATSIIQELALGVVNFFIITGYESGQLLCYHYQYLTDPEVVQLSQRLDQLLNKYSGKQG</sequence>
<dbReference type="SUPFAM" id="SSF140500">
    <property type="entry name" value="BAS1536-like"/>
    <property type="match status" value="1"/>
</dbReference>
<proteinExistence type="predicted"/>
<reference evidence="1 2" key="1">
    <citation type="journal article" date="2019" name="Front. Microbiol.">
        <title>Thermoanaerosceptrum fracticalcis gen. nov. sp. nov., a Novel Fumarate-Fermenting Microorganism From a Deep Fractured Carbonate Aquifer of the US Great Basin.</title>
        <authorList>
            <person name="Hamilton-Brehm S.D."/>
            <person name="Stewart L.E."/>
            <person name="Zavarin M."/>
            <person name="Caldwell M."/>
            <person name="Lawson P.A."/>
            <person name="Onstott T.C."/>
            <person name="Grzymski J."/>
            <person name="Neveux I."/>
            <person name="Lollar B.S."/>
            <person name="Russell C.E."/>
            <person name="Moser D.P."/>
        </authorList>
    </citation>
    <scope>NUCLEOTIDE SEQUENCE [LARGE SCALE GENOMIC DNA]</scope>
    <source>
        <strain evidence="1 2">DRI-13</strain>
    </source>
</reference>
<dbReference type="InterPro" id="IPR036638">
    <property type="entry name" value="HLH_DNA-bd_sf"/>
</dbReference>